<gene>
    <name evidence="1" type="ORF">E8M12_06140</name>
</gene>
<reference evidence="1 2" key="1">
    <citation type="submission" date="2019-04" db="EMBL/GenBank/DDBJ databases">
        <title>Thalassotalea guangxiensis sp. nov., isolated from sediment of the coastal wetland.</title>
        <authorList>
            <person name="Zheng S."/>
            <person name="Zhang D."/>
        </authorList>
    </citation>
    <scope>NUCLEOTIDE SEQUENCE [LARGE SCALE GENOMIC DNA]</scope>
    <source>
        <strain evidence="1 2">ZS-4</strain>
    </source>
</reference>
<organism evidence="1 2">
    <name type="scientific">Thalassotalea mangrovi</name>
    <dbReference type="NCBI Taxonomy" id="2572245"/>
    <lineage>
        <taxon>Bacteria</taxon>
        <taxon>Pseudomonadati</taxon>
        <taxon>Pseudomonadota</taxon>
        <taxon>Gammaproteobacteria</taxon>
        <taxon>Alteromonadales</taxon>
        <taxon>Colwelliaceae</taxon>
        <taxon>Thalassotalea</taxon>
    </lineage>
</organism>
<dbReference type="OrthoDB" id="6238758at2"/>
<comment type="caution">
    <text evidence="1">The sequence shown here is derived from an EMBL/GenBank/DDBJ whole genome shotgun (WGS) entry which is preliminary data.</text>
</comment>
<sequence length="147" mass="16754">MRIFYTVLFVAILCVIATLNFSEQAQLDPGQDGVPFCNFQEEPCRYNASWGQVNLTSSTNKVVSETEFQLFLDAIPGADFEIKSAFLQGRDMYMGKIPVFFNSQNESYRADIMLGACTESQMVWRLNINVMIKQAPQTLLFDFVSYQ</sequence>
<protein>
    <submittedName>
        <fullName evidence="1">Uncharacterized protein</fullName>
    </submittedName>
</protein>
<dbReference type="Proteomes" id="UP000307999">
    <property type="component" value="Unassembled WGS sequence"/>
</dbReference>
<dbReference type="AlphaFoldDB" id="A0A4U1B5U8"/>
<evidence type="ECO:0000313" key="1">
    <source>
        <dbReference type="EMBL" id="TKB45823.1"/>
    </source>
</evidence>
<proteinExistence type="predicted"/>
<accession>A0A4U1B5U8</accession>
<dbReference type="EMBL" id="SWDB01000011">
    <property type="protein sequence ID" value="TKB45823.1"/>
    <property type="molecule type" value="Genomic_DNA"/>
</dbReference>
<evidence type="ECO:0000313" key="2">
    <source>
        <dbReference type="Proteomes" id="UP000307999"/>
    </source>
</evidence>
<name>A0A4U1B5U8_9GAMM</name>
<dbReference type="RefSeq" id="WP_136735218.1">
    <property type="nucleotide sequence ID" value="NZ_SWDB01000011.1"/>
</dbReference>
<keyword evidence="2" id="KW-1185">Reference proteome</keyword>